<dbReference type="PANTHER" id="PTHR43433">
    <property type="entry name" value="HYDROLASE, ALPHA/BETA FOLD FAMILY PROTEIN"/>
    <property type="match status" value="1"/>
</dbReference>
<dbReference type="SUPFAM" id="SSF53474">
    <property type="entry name" value="alpha/beta-Hydrolases"/>
    <property type="match status" value="1"/>
</dbReference>
<evidence type="ECO:0000313" key="3">
    <source>
        <dbReference type="Proteomes" id="UP000078459"/>
    </source>
</evidence>
<keyword evidence="3" id="KW-1185">Reference proteome</keyword>
<dbReference type="EMBL" id="LWHJ01000027">
    <property type="protein sequence ID" value="OAQ39617.1"/>
    <property type="molecule type" value="Genomic_DNA"/>
</dbReference>
<dbReference type="OrthoDB" id="2247630at2"/>
<protein>
    <recommendedName>
        <fullName evidence="1">AB hydrolase-1 domain-containing protein</fullName>
    </recommendedName>
</protein>
<sequence>MEKLNHTNGNYIENKTAKIYFEETGNPDKTPLLLSHGAFGNLEDFNLIVSKLETDFRIIAIDSRGHGKSTLGNEELSYELLQSDVESVLNHLQLSSIDMIGISDGGIVGYRLACYSKIKINKLVTISSRWDYGNVLATKELLENEDAEYRRKNNPESYHQYQMLNPIPDFDLLTEQLHKMWFKKESYPGRDIKNIKSETLIIKGDKDNVIQRSFVVDVAERIPNSNLMIVPFAKHLVFEEKSEILMKAINEFLV</sequence>
<organism evidence="2 3">
    <name type="scientific">Pedobacter psychrophilus</name>
    <dbReference type="NCBI Taxonomy" id="1826909"/>
    <lineage>
        <taxon>Bacteria</taxon>
        <taxon>Pseudomonadati</taxon>
        <taxon>Bacteroidota</taxon>
        <taxon>Sphingobacteriia</taxon>
        <taxon>Sphingobacteriales</taxon>
        <taxon>Sphingobacteriaceae</taxon>
        <taxon>Pedobacter</taxon>
    </lineage>
</organism>
<reference evidence="2 3" key="1">
    <citation type="submission" date="2016-04" db="EMBL/GenBank/DDBJ databases">
        <authorList>
            <person name="Evans L.H."/>
            <person name="Alamgir A."/>
            <person name="Owens N."/>
            <person name="Weber N.D."/>
            <person name="Virtaneva K."/>
            <person name="Barbian K."/>
            <person name="Babar A."/>
            <person name="Rosenke K."/>
        </authorList>
    </citation>
    <scope>NUCLEOTIDE SEQUENCE [LARGE SCALE GENOMIC DNA]</scope>
    <source>
        <strain evidence="2 3">CCM 8644</strain>
    </source>
</reference>
<dbReference type="STRING" id="1826909.A5893_08480"/>
<feature type="domain" description="AB hydrolase-1" evidence="1">
    <location>
        <begin position="31"/>
        <end position="155"/>
    </location>
</feature>
<dbReference type="RefSeq" id="WP_068822233.1">
    <property type="nucleotide sequence ID" value="NZ_LWHJ01000027.1"/>
</dbReference>
<gene>
    <name evidence="2" type="ORF">A5893_08480</name>
</gene>
<evidence type="ECO:0000259" key="1">
    <source>
        <dbReference type="Pfam" id="PF00561"/>
    </source>
</evidence>
<dbReference type="Pfam" id="PF00561">
    <property type="entry name" value="Abhydrolase_1"/>
    <property type="match status" value="1"/>
</dbReference>
<dbReference type="Proteomes" id="UP000078459">
    <property type="component" value="Unassembled WGS sequence"/>
</dbReference>
<reference evidence="2 3" key="2">
    <citation type="submission" date="2016-06" db="EMBL/GenBank/DDBJ databases">
        <title>Pedobacter psychrophilus sp. nov., isolated from Antarctic fragmentary rock.</title>
        <authorList>
            <person name="Svec P."/>
        </authorList>
    </citation>
    <scope>NUCLEOTIDE SEQUENCE [LARGE SCALE GENOMIC DNA]</scope>
    <source>
        <strain evidence="2 3">CCM 8644</strain>
    </source>
</reference>
<name>A0A179DEZ6_9SPHI</name>
<accession>A0A179DEZ6</accession>
<proteinExistence type="predicted"/>
<dbReference type="PANTHER" id="PTHR43433:SF5">
    <property type="entry name" value="AB HYDROLASE-1 DOMAIN-CONTAINING PROTEIN"/>
    <property type="match status" value="1"/>
</dbReference>
<comment type="caution">
    <text evidence="2">The sequence shown here is derived from an EMBL/GenBank/DDBJ whole genome shotgun (WGS) entry which is preliminary data.</text>
</comment>
<dbReference type="InterPro" id="IPR029058">
    <property type="entry name" value="AB_hydrolase_fold"/>
</dbReference>
<dbReference type="AlphaFoldDB" id="A0A179DEZ6"/>
<dbReference type="InterPro" id="IPR050471">
    <property type="entry name" value="AB_hydrolase"/>
</dbReference>
<evidence type="ECO:0000313" key="2">
    <source>
        <dbReference type="EMBL" id="OAQ39617.1"/>
    </source>
</evidence>
<dbReference type="Gene3D" id="3.40.50.1820">
    <property type="entry name" value="alpha/beta hydrolase"/>
    <property type="match status" value="1"/>
</dbReference>
<dbReference type="InterPro" id="IPR000073">
    <property type="entry name" value="AB_hydrolase_1"/>
</dbReference>